<reference evidence="1 2" key="1">
    <citation type="journal article" date="2024" name="G3 (Bethesda)">
        <title>Genome assembly of Hibiscus sabdariffa L. provides insights into metabolisms of medicinal natural products.</title>
        <authorList>
            <person name="Kim T."/>
        </authorList>
    </citation>
    <scope>NUCLEOTIDE SEQUENCE [LARGE SCALE GENOMIC DNA]</scope>
    <source>
        <strain evidence="1">TK-2024</strain>
        <tissue evidence="1">Old leaves</tissue>
    </source>
</reference>
<keyword evidence="2" id="KW-1185">Reference proteome</keyword>
<name>A0ABR2AMB9_9ROSI</name>
<gene>
    <name evidence="1" type="ORF">V6N12_055151</name>
</gene>
<organism evidence="1 2">
    <name type="scientific">Hibiscus sabdariffa</name>
    <name type="common">roselle</name>
    <dbReference type="NCBI Taxonomy" id="183260"/>
    <lineage>
        <taxon>Eukaryota</taxon>
        <taxon>Viridiplantae</taxon>
        <taxon>Streptophyta</taxon>
        <taxon>Embryophyta</taxon>
        <taxon>Tracheophyta</taxon>
        <taxon>Spermatophyta</taxon>
        <taxon>Magnoliopsida</taxon>
        <taxon>eudicotyledons</taxon>
        <taxon>Gunneridae</taxon>
        <taxon>Pentapetalae</taxon>
        <taxon>rosids</taxon>
        <taxon>malvids</taxon>
        <taxon>Malvales</taxon>
        <taxon>Malvaceae</taxon>
        <taxon>Malvoideae</taxon>
        <taxon>Hibiscus</taxon>
    </lineage>
</organism>
<dbReference type="Proteomes" id="UP001472677">
    <property type="component" value="Unassembled WGS sequence"/>
</dbReference>
<comment type="caution">
    <text evidence="1">The sequence shown here is derived from an EMBL/GenBank/DDBJ whole genome shotgun (WGS) entry which is preliminary data.</text>
</comment>
<evidence type="ECO:0000313" key="1">
    <source>
        <dbReference type="EMBL" id="KAK8494830.1"/>
    </source>
</evidence>
<dbReference type="EMBL" id="JBBPBM010000495">
    <property type="protein sequence ID" value="KAK8494830.1"/>
    <property type="molecule type" value="Genomic_DNA"/>
</dbReference>
<accession>A0ABR2AMB9</accession>
<protein>
    <submittedName>
        <fullName evidence="1">Uncharacterized protein</fullName>
    </submittedName>
</protein>
<proteinExistence type="predicted"/>
<sequence length="92" mass="10406">MNQPRIELKEESSEKVVAYLNLSQQSAAFRCDGFANKCHWDAAELHECHSGNSEKERRRILALADVWVAVWFNILCTECALIVTGHHGMTSC</sequence>
<evidence type="ECO:0000313" key="2">
    <source>
        <dbReference type="Proteomes" id="UP001472677"/>
    </source>
</evidence>